<dbReference type="AlphaFoldDB" id="A0AAV0BIW6"/>
<feature type="region of interest" description="Disordered" evidence="1">
    <location>
        <begin position="111"/>
        <end position="146"/>
    </location>
</feature>
<name>A0AAV0BIW6_PHAPC</name>
<feature type="compositionally biased region" description="Polar residues" evidence="1">
    <location>
        <begin position="212"/>
        <end position="225"/>
    </location>
</feature>
<sequence>MVSAKFSKLFHRHQPVSLSEKQEIFINPAQLQDPHQTSDTKSSDQNHSSSSPSKASYPSSPTSEAPLPPNSRAASGRWWKSTPISLNRRSSYQASAGDVCLYPDLVASPEPEQEILQSSDHTAPDRSTPADQKDLHHPSPVACLDSLDPRSQLSEQLIDTESLLQDQIELKAQDLKNLEGMNKHSLGRNPLQILSSRIKSSRSKTSSDRQSVRSLSHSPSFTSLIDRSKNSSHDRSPPVSDSTNQSGTFQLKSFRNVRVPSVPEKSAPHVSRSGSLPQASQGRPASVASNSPSLIYSLSRPVSPSPRISAAAFREAQAARRSRTSFSSTHSDQLSSDGVISSSQNFSAACRTFDSQSISRPSGSKKAASDIGHSTPRLKGSSKSQKGVAIVSSRRNVTAPLINQIPGRSQPKPPNQSSLITPFEAFDHNLLNEHDILVPPRPAFYGSRSAVRSCSSDQRQSAILDSRNRTATSHNGGNYSDLYSQQLGNGSRLSVRSLPASSATASQSRQRSRNRAGTSNSKAAQAQLDQWHSDEEDENGVKLSSKLYNNKATSPPPLPPLTYQQAKIIKTGEQEETEDDEIPLSVLKKRSVTSIRDAAAAQTLIKGRQQLQQSCDPVRSPIKNPLSNLAAELPLFAPLATVNQPYTARDSTFGAGSGSGPQPSLNPVAGPLSNTQLSSESLSRVLAPHPSIGLTIQREGLLGPLPSNFNPRGNSPVSSSSGGSGSGSWSLPITPRDSTGATTSHSSILTAGNSSGNTKNRVAFDPSLLDKESTGRITKVKPAQRLGHLSSESIDSQRSRVSRNFKAQGRDSLVEEQRPGDNFLRSSFIGYGGEMGVRVEDLGVPAGVDPFLYSGLTAEQKIQLHHRSQMMMQMMAAQAQQMHALAALSQQSGLMMGYNMSPMGWPNQMGGMVGNMMAGGSQVGIESTLPSSSSSLSLRNRVNNQNSNHTHHHSLSQSLFYGGGSRGKELE</sequence>
<feature type="region of interest" description="Disordered" evidence="1">
    <location>
        <begin position="17"/>
        <end position="79"/>
    </location>
</feature>
<evidence type="ECO:0000256" key="1">
    <source>
        <dbReference type="SAM" id="MobiDB-lite"/>
    </source>
</evidence>
<feature type="compositionally biased region" description="Basic and acidic residues" evidence="1">
    <location>
        <begin position="226"/>
        <end position="236"/>
    </location>
</feature>
<feature type="compositionally biased region" description="Polar residues" evidence="1">
    <location>
        <begin position="707"/>
        <end position="717"/>
    </location>
</feature>
<feature type="compositionally biased region" description="Polar residues" evidence="1">
    <location>
        <begin position="239"/>
        <end position="253"/>
    </location>
</feature>
<dbReference type="EMBL" id="CALTRL010005844">
    <property type="protein sequence ID" value="CAH7687224.1"/>
    <property type="molecule type" value="Genomic_DNA"/>
</dbReference>
<proteinExistence type="predicted"/>
<comment type="caution">
    <text evidence="2">The sequence shown here is derived from an EMBL/GenBank/DDBJ whole genome shotgun (WGS) entry which is preliminary data.</text>
</comment>
<feature type="compositionally biased region" description="Polar residues" evidence="1">
    <location>
        <begin position="272"/>
        <end position="289"/>
    </location>
</feature>
<feature type="region of interest" description="Disordered" evidence="1">
    <location>
        <begin position="650"/>
        <end position="682"/>
    </location>
</feature>
<feature type="compositionally biased region" description="Low complexity" evidence="1">
    <location>
        <begin position="931"/>
        <end position="948"/>
    </location>
</feature>
<evidence type="ECO:0000313" key="3">
    <source>
        <dbReference type="Proteomes" id="UP001153365"/>
    </source>
</evidence>
<feature type="region of interest" description="Disordered" evidence="1">
    <location>
        <begin position="401"/>
        <end position="420"/>
    </location>
</feature>
<gene>
    <name evidence="2" type="ORF">PPACK8108_LOCUS21975</name>
</gene>
<organism evidence="2 3">
    <name type="scientific">Phakopsora pachyrhizi</name>
    <name type="common">Asian soybean rust disease fungus</name>
    <dbReference type="NCBI Taxonomy" id="170000"/>
    <lineage>
        <taxon>Eukaryota</taxon>
        <taxon>Fungi</taxon>
        <taxon>Dikarya</taxon>
        <taxon>Basidiomycota</taxon>
        <taxon>Pucciniomycotina</taxon>
        <taxon>Pucciniomycetes</taxon>
        <taxon>Pucciniales</taxon>
        <taxon>Phakopsoraceae</taxon>
        <taxon>Phakopsora</taxon>
    </lineage>
</organism>
<feature type="compositionally biased region" description="Polar residues" evidence="1">
    <location>
        <begin position="672"/>
        <end position="682"/>
    </location>
</feature>
<dbReference type="Proteomes" id="UP001153365">
    <property type="component" value="Unassembled WGS sequence"/>
</dbReference>
<keyword evidence="3" id="KW-1185">Reference proteome</keyword>
<feature type="region of interest" description="Disordered" evidence="1">
    <location>
        <begin position="447"/>
        <end position="541"/>
    </location>
</feature>
<feature type="compositionally biased region" description="Low complexity" evidence="1">
    <location>
        <begin position="500"/>
        <end position="509"/>
    </location>
</feature>
<feature type="compositionally biased region" description="Low complexity" evidence="1">
    <location>
        <begin position="45"/>
        <end position="63"/>
    </location>
</feature>
<reference evidence="2" key="1">
    <citation type="submission" date="2022-06" db="EMBL/GenBank/DDBJ databases">
        <authorList>
            <consortium name="SYNGENTA / RWTH Aachen University"/>
        </authorList>
    </citation>
    <scope>NUCLEOTIDE SEQUENCE</scope>
</reference>
<feature type="region of interest" description="Disordered" evidence="1">
    <location>
        <begin position="354"/>
        <end position="392"/>
    </location>
</feature>
<feature type="region of interest" description="Disordered" evidence="1">
    <location>
        <begin position="181"/>
        <end position="289"/>
    </location>
</feature>
<feature type="compositionally biased region" description="Polar residues" evidence="1">
    <location>
        <begin position="736"/>
        <end position="760"/>
    </location>
</feature>
<feature type="compositionally biased region" description="Polar residues" evidence="1">
    <location>
        <begin position="517"/>
        <end position="530"/>
    </location>
</feature>
<accession>A0AAV0BIW6</accession>
<feature type="region of interest" description="Disordered" evidence="1">
    <location>
        <begin position="923"/>
        <end position="971"/>
    </location>
</feature>
<feature type="compositionally biased region" description="Polar residues" evidence="1">
    <location>
        <begin position="450"/>
        <end position="494"/>
    </location>
</feature>
<feature type="region of interest" description="Disordered" evidence="1">
    <location>
        <begin position="705"/>
        <end position="812"/>
    </location>
</feature>
<protein>
    <submittedName>
        <fullName evidence="2">Expressed protein</fullName>
    </submittedName>
</protein>
<evidence type="ECO:0000313" key="2">
    <source>
        <dbReference type="EMBL" id="CAH7687224.1"/>
    </source>
</evidence>